<evidence type="ECO:0000256" key="1">
    <source>
        <dbReference type="ARBA" id="ARBA00008361"/>
    </source>
</evidence>
<organism evidence="6 7">
    <name type="scientific">Tetraparma gracilis</name>
    <dbReference type="NCBI Taxonomy" id="2962635"/>
    <lineage>
        <taxon>Eukaryota</taxon>
        <taxon>Sar</taxon>
        <taxon>Stramenopiles</taxon>
        <taxon>Ochrophyta</taxon>
        <taxon>Bolidophyceae</taxon>
        <taxon>Parmales</taxon>
        <taxon>Triparmaceae</taxon>
        <taxon>Tetraparma</taxon>
    </lineage>
</organism>
<evidence type="ECO:0000259" key="5">
    <source>
        <dbReference type="Pfam" id="PF08241"/>
    </source>
</evidence>
<reference evidence="6 7" key="1">
    <citation type="journal article" date="2023" name="Commun. Biol.">
        <title>Genome analysis of Parmales, the sister group of diatoms, reveals the evolutionary specialization of diatoms from phago-mixotrophs to photoautotrophs.</title>
        <authorList>
            <person name="Ban H."/>
            <person name="Sato S."/>
            <person name="Yoshikawa S."/>
            <person name="Yamada K."/>
            <person name="Nakamura Y."/>
            <person name="Ichinomiya M."/>
            <person name="Sato N."/>
            <person name="Blanc-Mathieu R."/>
            <person name="Endo H."/>
            <person name="Kuwata A."/>
            <person name="Ogata H."/>
        </authorList>
    </citation>
    <scope>NUCLEOTIDE SEQUENCE [LARGE SCALE GENOMIC DNA]</scope>
</reference>
<dbReference type="InterPro" id="IPR029063">
    <property type="entry name" value="SAM-dependent_MTases_sf"/>
</dbReference>
<gene>
    <name evidence="6" type="ORF">TeGR_g998</name>
</gene>
<comment type="similarity">
    <text evidence="1">Belongs to the methyltransferase superfamily.</text>
</comment>
<evidence type="ECO:0000256" key="4">
    <source>
        <dbReference type="SAM" id="MobiDB-lite"/>
    </source>
</evidence>
<dbReference type="CDD" id="cd02440">
    <property type="entry name" value="AdoMet_MTases"/>
    <property type="match status" value="1"/>
</dbReference>
<protein>
    <recommendedName>
        <fullName evidence="5">Methyltransferase type 11 domain-containing protein</fullName>
    </recommendedName>
</protein>
<dbReference type="SUPFAM" id="SSF53335">
    <property type="entry name" value="S-adenosyl-L-methionine-dependent methyltransferases"/>
    <property type="match status" value="1"/>
</dbReference>
<comment type="caution">
    <text evidence="6">The sequence shown here is derived from an EMBL/GenBank/DDBJ whole genome shotgun (WGS) entry which is preliminary data.</text>
</comment>
<dbReference type="InterPro" id="IPR013216">
    <property type="entry name" value="Methyltransf_11"/>
</dbReference>
<evidence type="ECO:0000256" key="3">
    <source>
        <dbReference type="ARBA" id="ARBA00022679"/>
    </source>
</evidence>
<evidence type="ECO:0000256" key="2">
    <source>
        <dbReference type="ARBA" id="ARBA00022603"/>
    </source>
</evidence>
<keyword evidence="7" id="KW-1185">Reference proteome</keyword>
<feature type="non-terminal residue" evidence="6">
    <location>
        <position position="1"/>
    </location>
</feature>
<dbReference type="PANTHER" id="PTHR12176">
    <property type="entry name" value="SAM-DEPENDENT METHYLTRANSFERASE SUPERFAMILY PROTEIN"/>
    <property type="match status" value="1"/>
</dbReference>
<dbReference type="EMBL" id="BRYB01002908">
    <property type="protein sequence ID" value="GMI27401.1"/>
    <property type="molecule type" value="Genomic_DNA"/>
</dbReference>
<sequence length="195" mass="21520">PPPPRYTNYAGLRHHLHTHLRPQHRVLHVGSGNSPLAEELHGDGFRDVTNVDISASVIETMLLRTAALAPPMSWQVMDVRAMEFGDEAFDFVLDKGCLDTVLAGEAGEKDAGKFLEQVARILRPGGIYMCISCGVPNERLPQLSNQDYSWDVATTPVPKPVNSEETAKRQNSPDEDPVSSYWMYVCKTGGDEDEG</sequence>
<feature type="region of interest" description="Disordered" evidence="4">
    <location>
        <begin position="154"/>
        <end position="180"/>
    </location>
</feature>
<accession>A0ABQ6MK59</accession>
<evidence type="ECO:0000313" key="7">
    <source>
        <dbReference type="Proteomes" id="UP001165060"/>
    </source>
</evidence>
<dbReference type="Proteomes" id="UP001165060">
    <property type="component" value="Unassembled WGS sequence"/>
</dbReference>
<feature type="domain" description="Methyltransferase type 11" evidence="5">
    <location>
        <begin position="27"/>
        <end position="129"/>
    </location>
</feature>
<keyword evidence="2" id="KW-0489">Methyltransferase</keyword>
<dbReference type="Pfam" id="PF08241">
    <property type="entry name" value="Methyltransf_11"/>
    <property type="match status" value="1"/>
</dbReference>
<dbReference type="InterPro" id="IPR051419">
    <property type="entry name" value="Lys/N-term_MeTrsfase_sf"/>
</dbReference>
<name>A0ABQ6MK59_9STRA</name>
<evidence type="ECO:0000313" key="6">
    <source>
        <dbReference type="EMBL" id="GMI27401.1"/>
    </source>
</evidence>
<dbReference type="Gene3D" id="3.40.50.150">
    <property type="entry name" value="Vaccinia Virus protein VP39"/>
    <property type="match status" value="1"/>
</dbReference>
<keyword evidence="3" id="KW-0808">Transferase</keyword>
<proteinExistence type="inferred from homology"/>